<feature type="compositionally biased region" description="Basic and acidic residues" evidence="4">
    <location>
        <begin position="198"/>
        <end position="216"/>
    </location>
</feature>
<feature type="region of interest" description="Disordered" evidence="4">
    <location>
        <begin position="388"/>
        <end position="444"/>
    </location>
</feature>
<evidence type="ECO:0000313" key="6">
    <source>
        <dbReference type="EMBL" id="KAK9287812.1"/>
    </source>
</evidence>
<dbReference type="InterPro" id="IPR044450">
    <property type="entry name" value="AtDRB-like_DSRM_1"/>
</dbReference>
<dbReference type="AlphaFoldDB" id="A0AAP0X2U9"/>
<dbReference type="SUPFAM" id="SSF54768">
    <property type="entry name" value="dsRNA-binding domain-like"/>
    <property type="match status" value="2"/>
</dbReference>
<keyword evidence="7" id="KW-1185">Reference proteome</keyword>
<dbReference type="GO" id="GO:0003725">
    <property type="term" value="F:double-stranded RNA binding"/>
    <property type="evidence" value="ECO:0007669"/>
    <property type="project" value="InterPro"/>
</dbReference>
<feature type="region of interest" description="Disordered" evidence="4">
    <location>
        <begin position="193"/>
        <end position="216"/>
    </location>
</feature>
<dbReference type="SMART" id="SM00358">
    <property type="entry name" value="DSRM"/>
    <property type="match status" value="2"/>
</dbReference>
<feature type="region of interest" description="Disordered" evidence="4">
    <location>
        <begin position="549"/>
        <end position="591"/>
    </location>
</feature>
<keyword evidence="2 3" id="KW-0694">RNA-binding</keyword>
<dbReference type="FunFam" id="3.30.160.20:FF:000036">
    <property type="entry name" value="Double-stranded RNA-binding protein 2"/>
    <property type="match status" value="2"/>
</dbReference>
<evidence type="ECO:0000256" key="4">
    <source>
        <dbReference type="SAM" id="MobiDB-lite"/>
    </source>
</evidence>
<feature type="compositionally biased region" description="Polar residues" evidence="4">
    <location>
        <begin position="396"/>
        <end position="432"/>
    </location>
</feature>
<evidence type="ECO:0000313" key="7">
    <source>
        <dbReference type="Proteomes" id="UP001415857"/>
    </source>
</evidence>
<dbReference type="PANTHER" id="PTHR46031">
    <property type="match status" value="1"/>
</dbReference>
<evidence type="ECO:0000256" key="3">
    <source>
        <dbReference type="PROSITE-ProRule" id="PRU00266"/>
    </source>
</evidence>
<dbReference type="InterPro" id="IPR044451">
    <property type="entry name" value="AtDRB-like_DSRM_2"/>
</dbReference>
<dbReference type="CDD" id="cd19908">
    <property type="entry name" value="DSRM_AtDRB-like_rpt2"/>
    <property type="match status" value="1"/>
</dbReference>
<comment type="caution">
    <text evidence="6">The sequence shown here is derived from an EMBL/GenBank/DDBJ whole genome shotgun (WGS) entry which is preliminary data.</text>
</comment>
<reference evidence="6 7" key="1">
    <citation type="journal article" date="2024" name="Plant J.">
        <title>Genome sequences and population genomics reveal climatic adaptation and genomic divergence between two closely related sweetgum species.</title>
        <authorList>
            <person name="Xu W.Q."/>
            <person name="Ren C.Q."/>
            <person name="Zhang X.Y."/>
            <person name="Comes H.P."/>
            <person name="Liu X.H."/>
            <person name="Li Y.G."/>
            <person name="Kettle C.J."/>
            <person name="Jalonen R."/>
            <person name="Gaisberger H."/>
            <person name="Ma Y.Z."/>
            <person name="Qiu Y.X."/>
        </authorList>
    </citation>
    <scope>NUCLEOTIDE SEQUENCE [LARGE SCALE GENOMIC DNA]</scope>
    <source>
        <strain evidence="6">Hangzhou</strain>
    </source>
</reference>
<feature type="domain" description="DRBM" evidence="5">
    <location>
        <begin position="87"/>
        <end position="155"/>
    </location>
</feature>
<gene>
    <name evidence="6" type="ORF">L1049_016254</name>
</gene>
<keyword evidence="1" id="KW-0677">Repeat</keyword>
<feature type="region of interest" description="Disordered" evidence="4">
    <location>
        <begin position="483"/>
        <end position="512"/>
    </location>
</feature>
<dbReference type="EMBL" id="JBBPBK010000003">
    <property type="protein sequence ID" value="KAK9287812.1"/>
    <property type="molecule type" value="Genomic_DNA"/>
</dbReference>
<proteinExistence type="predicted"/>
<organism evidence="6 7">
    <name type="scientific">Liquidambar formosana</name>
    <name type="common">Formosan gum</name>
    <dbReference type="NCBI Taxonomy" id="63359"/>
    <lineage>
        <taxon>Eukaryota</taxon>
        <taxon>Viridiplantae</taxon>
        <taxon>Streptophyta</taxon>
        <taxon>Embryophyta</taxon>
        <taxon>Tracheophyta</taxon>
        <taxon>Spermatophyta</taxon>
        <taxon>Magnoliopsida</taxon>
        <taxon>eudicotyledons</taxon>
        <taxon>Gunneridae</taxon>
        <taxon>Pentapetalae</taxon>
        <taxon>Saxifragales</taxon>
        <taxon>Altingiaceae</taxon>
        <taxon>Liquidambar</taxon>
    </lineage>
</organism>
<dbReference type="Pfam" id="PF00035">
    <property type="entry name" value="dsrm"/>
    <property type="match status" value="2"/>
</dbReference>
<name>A0AAP0X2U9_LIQFO</name>
<protein>
    <recommendedName>
        <fullName evidence="5">DRBM domain-containing protein</fullName>
    </recommendedName>
</protein>
<dbReference type="PROSITE" id="PS50137">
    <property type="entry name" value="DS_RBD"/>
    <property type="match status" value="2"/>
</dbReference>
<evidence type="ECO:0000259" key="5">
    <source>
        <dbReference type="PROSITE" id="PS50137"/>
    </source>
</evidence>
<dbReference type="PANTHER" id="PTHR46031:SF26">
    <property type="entry name" value="DOUBLE-STRANDED RNA-BINDING PROTEIN 2"/>
    <property type="match status" value="1"/>
</dbReference>
<dbReference type="Proteomes" id="UP001415857">
    <property type="component" value="Unassembled WGS sequence"/>
</dbReference>
<feature type="compositionally biased region" description="Low complexity" evidence="4">
    <location>
        <begin position="150"/>
        <end position="171"/>
    </location>
</feature>
<dbReference type="InterPro" id="IPR014720">
    <property type="entry name" value="dsRBD_dom"/>
</dbReference>
<accession>A0AAP0X2U9</accession>
<feature type="region of interest" description="Disordered" evidence="4">
    <location>
        <begin position="150"/>
        <end position="176"/>
    </location>
</feature>
<dbReference type="CDD" id="cd19907">
    <property type="entry name" value="DSRM_AtDRB-like_rpt1"/>
    <property type="match status" value="1"/>
</dbReference>
<feature type="compositionally biased region" description="Polar residues" evidence="4">
    <location>
        <begin position="560"/>
        <end position="574"/>
    </location>
</feature>
<evidence type="ECO:0000256" key="1">
    <source>
        <dbReference type="ARBA" id="ARBA00022737"/>
    </source>
</evidence>
<dbReference type="Gene3D" id="3.30.160.20">
    <property type="match status" value="2"/>
</dbReference>
<feature type="domain" description="DRBM" evidence="5">
    <location>
        <begin position="1"/>
        <end position="70"/>
    </location>
</feature>
<evidence type="ECO:0000256" key="2">
    <source>
        <dbReference type="ARBA" id="ARBA00022884"/>
    </source>
</evidence>
<sequence>MYKNQLQELAQRSCFNLPSYACIREGPDHAPRFKATVNFNGETFESPTFCSTLRQAEHAAAEVALNVLAKNGPSKALAARVLDETGVYKNLLQETAHRAGLKLPVYTTVRSGPGHVPVFSCTVELAGMSFMGEPAKTKKQAQKNAAMAAWSSLKQMSRSGSSSSSSPSSESGGNDEQEQVIVARYLSSLQLPETNKFTQRDRQRERQGSAPFRRDVVPYDGGGSLCSMQRSSWAYSHFSPEVAAYQSWPQERASQQQSRLLVLPSAPTSPPCPQIFPFIRSIFQPDHGQYFLAREQEPIPFVPGIGPFLYFSNRSIPIPVRNISQVTIQEIEENPQVEDDWLHGGANSNCWSVNFPSTASGVSPIEAPNPPVALNSHPDLRFPEMLQEKDEEKNGRSASNTGNSNQLGTNRIEQPSWTSPRFQNSRFRPRATSTDDAKFQSQNPHRLDYLQHNSRPQNPHMASSPVLPTGFIPTPSAAPVTVRTGGAASLGGPRPESSRRPAAPPTRIAGSACSNRPWVEGLRNTGRLPPANFLAPAVHIRSVVPVCSAPPTKKMPGPSQDGQFSGAKRNTTENPEGEISAASSELGKLKI</sequence>